<dbReference type="EMBL" id="VSSQ01059747">
    <property type="protein sequence ID" value="MPN13256.1"/>
    <property type="molecule type" value="Genomic_DNA"/>
</dbReference>
<gene>
    <name evidence="7" type="primary">carC_5</name>
    <name evidence="7" type="ORF">SDC9_160577</name>
</gene>
<reference evidence="7" key="1">
    <citation type="submission" date="2019-08" db="EMBL/GenBank/DDBJ databases">
        <authorList>
            <person name="Kucharzyk K."/>
            <person name="Murdoch R.W."/>
            <person name="Higgins S."/>
            <person name="Loffler F."/>
        </authorList>
    </citation>
    <scope>NUCLEOTIDE SEQUENCE</scope>
</reference>
<dbReference type="InterPro" id="IPR009075">
    <property type="entry name" value="AcylCo_DH/oxidase_C"/>
</dbReference>
<accession>A0A645FI05</accession>
<dbReference type="GO" id="GO:0005737">
    <property type="term" value="C:cytoplasm"/>
    <property type="evidence" value="ECO:0007669"/>
    <property type="project" value="TreeGrafter"/>
</dbReference>
<dbReference type="InterPro" id="IPR050741">
    <property type="entry name" value="Acyl-CoA_dehydrogenase"/>
</dbReference>
<evidence type="ECO:0000256" key="2">
    <source>
        <dbReference type="ARBA" id="ARBA00009347"/>
    </source>
</evidence>
<comment type="cofactor">
    <cofactor evidence="1">
        <name>FAD</name>
        <dbReference type="ChEBI" id="CHEBI:57692"/>
    </cofactor>
</comment>
<dbReference type="CDD" id="cd00567">
    <property type="entry name" value="ACAD"/>
    <property type="match status" value="1"/>
</dbReference>
<dbReference type="SUPFAM" id="SSF47203">
    <property type="entry name" value="Acyl-CoA dehydrogenase C-terminal domain-like"/>
    <property type="match status" value="1"/>
</dbReference>
<name>A0A645FI05_9ZZZZ</name>
<keyword evidence="5 7" id="KW-0560">Oxidoreductase</keyword>
<dbReference type="EC" id="1.3.1.108" evidence="7"/>
<protein>
    <submittedName>
        <fullName evidence="7">Caffeyl-CoA reductase-Etf complex subunit CarC</fullName>
        <ecNumber evidence="7">1.3.1.108</ecNumber>
    </submittedName>
</protein>
<organism evidence="7">
    <name type="scientific">bioreactor metagenome</name>
    <dbReference type="NCBI Taxonomy" id="1076179"/>
    <lineage>
        <taxon>unclassified sequences</taxon>
        <taxon>metagenomes</taxon>
        <taxon>ecological metagenomes</taxon>
    </lineage>
</organism>
<feature type="domain" description="Acyl-CoA dehydrogenase/oxidase C-terminal" evidence="6">
    <location>
        <begin position="1"/>
        <end position="144"/>
    </location>
</feature>
<comment type="similarity">
    <text evidence="2">Belongs to the acyl-CoA dehydrogenase family.</text>
</comment>
<dbReference type="PANTHER" id="PTHR48083:SF2">
    <property type="entry name" value="MEDIUM-CHAIN SPECIFIC ACYL-COA DEHYDROGENASE, MITOCHONDRIAL"/>
    <property type="match status" value="1"/>
</dbReference>
<dbReference type="Pfam" id="PF00441">
    <property type="entry name" value="Acyl-CoA_dh_1"/>
    <property type="match status" value="1"/>
</dbReference>
<dbReference type="InterPro" id="IPR036250">
    <property type="entry name" value="AcylCo_DH-like_C"/>
</dbReference>
<keyword evidence="3" id="KW-0285">Flavoprotein</keyword>
<dbReference type="FunFam" id="1.20.140.10:FF:000001">
    <property type="entry name" value="Acyl-CoA dehydrogenase"/>
    <property type="match status" value="1"/>
</dbReference>
<proteinExistence type="inferred from homology"/>
<evidence type="ECO:0000313" key="7">
    <source>
        <dbReference type="EMBL" id="MPN13256.1"/>
    </source>
</evidence>
<evidence type="ECO:0000256" key="4">
    <source>
        <dbReference type="ARBA" id="ARBA00022827"/>
    </source>
</evidence>
<evidence type="ECO:0000256" key="3">
    <source>
        <dbReference type="ARBA" id="ARBA00022630"/>
    </source>
</evidence>
<evidence type="ECO:0000256" key="5">
    <source>
        <dbReference type="ARBA" id="ARBA00023002"/>
    </source>
</evidence>
<sequence length="148" mass="16250">MGVLDIFRSSVGAAAIGIGQRALDESVARITTRQLYGKAMSEMDAVRHRIAEMVVQLEGARLLVHRAAWKRDVLKARITLEASMAKMQGTEAAFQVVDAAVQLWGGQGITCGSVVERLYRDVRPMRIYEGASEVHKTIIGRQILRSGV</sequence>
<keyword evidence="4" id="KW-0274">FAD</keyword>
<dbReference type="Gene3D" id="1.20.140.10">
    <property type="entry name" value="Butyryl-CoA Dehydrogenase, subunit A, domain 3"/>
    <property type="match status" value="1"/>
</dbReference>
<dbReference type="GO" id="GO:0003995">
    <property type="term" value="F:acyl-CoA dehydrogenase activity"/>
    <property type="evidence" value="ECO:0007669"/>
    <property type="project" value="TreeGrafter"/>
</dbReference>
<dbReference type="AlphaFoldDB" id="A0A645FI05"/>
<evidence type="ECO:0000259" key="6">
    <source>
        <dbReference type="Pfam" id="PF00441"/>
    </source>
</evidence>
<dbReference type="PANTHER" id="PTHR48083">
    <property type="entry name" value="MEDIUM-CHAIN SPECIFIC ACYL-COA DEHYDROGENASE, MITOCHONDRIAL-RELATED"/>
    <property type="match status" value="1"/>
</dbReference>
<dbReference type="GO" id="GO:0033539">
    <property type="term" value="P:fatty acid beta-oxidation using acyl-CoA dehydrogenase"/>
    <property type="evidence" value="ECO:0007669"/>
    <property type="project" value="TreeGrafter"/>
</dbReference>
<comment type="caution">
    <text evidence="7">The sequence shown here is derived from an EMBL/GenBank/DDBJ whole genome shotgun (WGS) entry which is preliminary data.</text>
</comment>
<evidence type="ECO:0000256" key="1">
    <source>
        <dbReference type="ARBA" id="ARBA00001974"/>
    </source>
</evidence>